<keyword evidence="6" id="KW-0378">Hydrolase</keyword>
<dbReference type="GO" id="GO:0009986">
    <property type="term" value="C:cell surface"/>
    <property type="evidence" value="ECO:0007669"/>
    <property type="project" value="TreeGrafter"/>
</dbReference>
<dbReference type="SUPFAM" id="SSF51445">
    <property type="entry name" value="(Trans)glycosidases"/>
    <property type="match status" value="1"/>
</dbReference>
<organism evidence="11 12">
    <name type="scientific">Candida boidinii</name>
    <name type="common">Yeast</name>
    <dbReference type="NCBI Taxonomy" id="5477"/>
    <lineage>
        <taxon>Eukaryota</taxon>
        <taxon>Fungi</taxon>
        <taxon>Dikarya</taxon>
        <taxon>Ascomycota</taxon>
        <taxon>Saccharomycotina</taxon>
        <taxon>Pichiomycetes</taxon>
        <taxon>Pichiales</taxon>
        <taxon>Pichiaceae</taxon>
        <taxon>Ogataea</taxon>
        <taxon>Ogataea/Candida clade</taxon>
    </lineage>
</organism>
<evidence type="ECO:0000313" key="11">
    <source>
        <dbReference type="EMBL" id="GME74788.1"/>
    </source>
</evidence>
<dbReference type="EMBL" id="BSXN01001869">
    <property type="protein sequence ID" value="GME74788.1"/>
    <property type="molecule type" value="Genomic_DNA"/>
</dbReference>
<comment type="similarity">
    <text evidence="2">Belongs to the glycosyl hydrolase 17 family.</text>
</comment>
<sequence>MLFNNILNTIAIALMAGSAVAQPIVHKHHMHEKRDVVVVTETVVVTAHVGGNSGDSVQTINYVHADTSVSNTATAAAVAIPTTVTSAAPVETTPAAETTSAAAAAASSGASSGSSPNDSTGYSSGTKGVTYSPYAASGACKSLDEVKSDFANLGSYGLIRLYGSDCNQVANVLQAKSSSQKLFLGVYYVNDISGEINNIVSAINAHGSWDDVTTVSIGNELVNSGQASVSQVAGYVSTGRSLLTSAGYSGPVTSVDTHIAIINNPGLCEISDYITFNAHAYWDGNVYPDGAGAWLLLQMQRVWSACGGKKDVFCAESGWPHAGDAFGVCVPSPENQKTALASIASSCGNDVIAFEAYDSLWKAGTERYWGLF</sequence>
<comment type="caution">
    <text evidence="11">The sequence shown here is derived from an EMBL/GenBank/DDBJ whole genome shotgun (WGS) entry which is preliminary data.</text>
</comment>
<evidence type="ECO:0000256" key="7">
    <source>
        <dbReference type="ARBA" id="ARBA00023180"/>
    </source>
</evidence>
<dbReference type="GO" id="GO:0071555">
    <property type="term" value="P:cell wall organization"/>
    <property type="evidence" value="ECO:0007669"/>
    <property type="project" value="UniProtKB-KW"/>
</dbReference>
<dbReference type="PANTHER" id="PTHR16631:SF14">
    <property type="entry name" value="FAMILY 17 GLUCOSIDASE SCW10-RELATED"/>
    <property type="match status" value="1"/>
</dbReference>
<keyword evidence="3" id="KW-0134">Cell wall</keyword>
<dbReference type="GO" id="GO:0005576">
    <property type="term" value="C:extracellular region"/>
    <property type="evidence" value="ECO:0007669"/>
    <property type="project" value="TreeGrafter"/>
</dbReference>
<comment type="subcellular location">
    <subcellularLocation>
        <location evidence="1">Secreted</location>
        <location evidence="1">Cell wall</location>
    </subcellularLocation>
</comment>
<evidence type="ECO:0000256" key="3">
    <source>
        <dbReference type="ARBA" id="ARBA00022512"/>
    </source>
</evidence>
<keyword evidence="9" id="KW-0961">Cell wall biogenesis/degradation</keyword>
<name>A0A9W6T6Q9_CANBO</name>
<keyword evidence="4" id="KW-0964">Secreted</keyword>
<dbReference type="PANTHER" id="PTHR16631">
    <property type="entry name" value="GLUCAN 1,3-BETA-GLUCOSIDASE"/>
    <property type="match status" value="1"/>
</dbReference>
<dbReference type="InterPro" id="IPR050732">
    <property type="entry name" value="Beta-glucan_modifiers"/>
</dbReference>
<keyword evidence="5 10" id="KW-0732">Signal</keyword>
<evidence type="ECO:0000256" key="8">
    <source>
        <dbReference type="ARBA" id="ARBA00023295"/>
    </source>
</evidence>
<evidence type="ECO:0000256" key="1">
    <source>
        <dbReference type="ARBA" id="ARBA00004191"/>
    </source>
</evidence>
<dbReference type="Gene3D" id="3.20.20.80">
    <property type="entry name" value="Glycosidases"/>
    <property type="match status" value="1"/>
</dbReference>
<dbReference type="InterPro" id="IPR017853">
    <property type="entry name" value="GH"/>
</dbReference>
<evidence type="ECO:0000256" key="4">
    <source>
        <dbReference type="ARBA" id="ARBA00022525"/>
    </source>
</evidence>
<keyword evidence="7" id="KW-0325">Glycoprotein</keyword>
<evidence type="ECO:0000256" key="10">
    <source>
        <dbReference type="SAM" id="SignalP"/>
    </source>
</evidence>
<dbReference type="FunFam" id="3.20.20.80:FF:000111">
    <property type="entry name" value="Soluble cell wall protein"/>
    <property type="match status" value="1"/>
</dbReference>
<evidence type="ECO:0000256" key="5">
    <source>
        <dbReference type="ARBA" id="ARBA00022729"/>
    </source>
</evidence>
<evidence type="ECO:0000313" key="12">
    <source>
        <dbReference type="Proteomes" id="UP001165120"/>
    </source>
</evidence>
<gene>
    <name evidence="11" type="ORF">Cboi02_000453600</name>
</gene>
<keyword evidence="8" id="KW-0326">Glycosidase</keyword>
<evidence type="ECO:0000256" key="9">
    <source>
        <dbReference type="ARBA" id="ARBA00023316"/>
    </source>
</evidence>
<proteinExistence type="inferred from homology"/>
<dbReference type="Proteomes" id="UP001165120">
    <property type="component" value="Unassembled WGS sequence"/>
</dbReference>
<reference evidence="11" key="1">
    <citation type="submission" date="2023-04" db="EMBL/GenBank/DDBJ databases">
        <title>Candida boidinii NBRC 10035.</title>
        <authorList>
            <person name="Ichikawa N."/>
            <person name="Sato H."/>
            <person name="Tonouchi N."/>
        </authorList>
    </citation>
    <scope>NUCLEOTIDE SEQUENCE</scope>
    <source>
        <strain evidence="11">NBRC 10035</strain>
    </source>
</reference>
<evidence type="ECO:0000256" key="2">
    <source>
        <dbReference type="ARBA" id="ARBA00008773"/>
    </source>
</evidence>
<feature type="chain" id="PRO_5040935276" evidence="10">
    <location>
        <begin position="22"/>
        <end position="372"/>
    </location>
</feature>
<dbReference type="AlphaFoldDB" id="A0A9W6T6Q9"/>
<protein>
    <submittedName>
        <fullName evidence="11">Unnamed protein product</fullName>
    </submittedName>
</protein>
<evidence type="ECO:0000256" key="6">
    <source>
        <dbReference type="ARBA" id="ARBA00022801"/>
    </source>
</evidence>
<dbReference type="GO" id="GO:0009277">
    <property type="term" value="C:fungal-type cell wall"/>
    <property type="evidence" value="ECO:0007669"/>
    <property type="project" value="UniProtKB-ARBA"/>
</dbReference>
<accession>A0A9W6T6Q9</accession>
<feature type="signal peptide" evidence="10">
    <location>
        <begin position="1"/>
        <end position="21"/>
    </location>
</feature>
<dbReference type="GO" id="GO:0042973">
    <property type="term" value="F:glucan endo-1,3-beta-D-glucosidase activity"/>
    <property type="evidence" value="ECO:0007669"/>
    <property type="project" value="TreeGrafter"/>
</dbReference>
<keyword evidence="12" id="KW-1185">Reference proteome</keyword>